<dbReference type="AlphaFoldDB" id="A0A183GJS4"/>
<evidence type="ECO:0000313" key="2">
    <source>
        <dbReference type="EMBL" id="VDP35503.1"/>
    </source>
</evidence>
<accession>A0A183GJS4</accession>
<name>A0A183GJS4_HELPZ</name>
<feature type="region of interest" description="Disordered" evidence="1">
    <location>
        <begin position="1"/>
        <end position="47"/>
    </location>
</feature>
<proteinExistence type="predicted"/>
<dbReference type="PANTHER" id="PTHR36943">
    <property type="entry name" value="CCHC-TYPE DOMAIN-CONTAINING PROTEIN"/>
    <property type="match status" value="1"/>
</dbReference>
<keyword evidence="3" id="KW-1185">Reference proteome</keyword>
<dbReference type="EMBL" id="UZAH01034507">
    <property type="protein sequence ID" value="VDP35503.1"/>
    <property type="molecule type" value="Genomic_DNA"/>
</dbReference>
<dbReference type="WBParaSite" id="HPBE_0002293301-mRNA-1">
    <property type="protein sequence ID" value="HPBE_0002293301-mRNA-1"/>
    <property type="gene ID" value="HPBE_0002293301"/>
</dbReference>
<dbReference type="Gene3D" id="2.40.70.10">
    <property type="entry name" value="Acid Proteases"/>
    <property type="match status" value="1"/>
</dbReference>
<evidence type="ECO:0000313" key="3">
    <source>
        <dbReference type="Proteomes" id="UP000050761"/>
    </source>
</evidence>
<feature type="compositionally biased region" description="Basic residues" evidence="1">
    <location>
        <begin position="1"/>
        <end position="18"/>
    </location>
</feature>
<dbReference type="OrthoDB" id="5875875at2759"/>
<evidence type="ECO:0000313" key="4">
    <source>
        <dbReference type="WBParaSite" id="HPBE_0002293301-mRNA-1"/>
    </source>
</evidence>
<reference evidence="4" key="2">
    <citation type="submission" date="2019-09" db="UniProtKB">
        <authorList>
            <consortium name="WormBaseParasite"/>
        </authorList>
    </citation>
    <scope>IDENTIFICATION</scope>
</reference>
<organism evidence="3 4">
    <name type="scientific">Heligmosomoides polygyrus</name>
    <name type="common">Parasitic roundworm</name>
    <dbReference type="NCBI Taxonomy" id="6339"/>
    <lineage>
        <taxon>Eukaryota</taxon>
        <taxon>Metazoa</taxon>
        <taxon>Ecdysozoa</taxon>
        <taxon>Nematoda</taxon>
        <taxon>Chromadorea</taxon>
        <taxon>Rhabditida</taxon>
        <taxon>Rhabditina</taxon>
        <taxon>Rhabditomorpha</taxon>
        <taxon>Strongyloidea</taxon>
        <taxon>Heligmosomidae</taxon>
        <taxon>Heligmosomoides</taxon>
    </lineage>
</organism>
<feature type="compositionally biased region" description="Basic and acidic residues" evidence="1">
    <location>
        <begin position="19"/>
        <end position="38"/>
    </location>
</feature>
<dbReference type="PANTHER" id="PTHR36943:SF1">
    <property type="entry name" value="CCHC-TYPE DOMAIN-CONTAINING PROTEIN"/>
    <property type="match status" value="1"/>
</dbReference>
<reference evidence="2 3" key="1">
    <citation type="submission" date="2018-11" db="EMBL/GenBank/DDBJ databases">
        <authorList>
            <consortium name="Pathogen Informatics"/>
        </authorList>
    </citation>
    <scope>NUCLEOTIDE SEQUENCE [LARGE SCALE GENOMIC DNA]</scope>
</reference>
<dbReference type="InterPro" id="IPR021109">
    <property type="entry name" value="Peptidase_aspartic_dom_sf"/>
</dbReference>
<dbReference type="Proteomes" id="UP000050761">
    <property type="component" value="Unassembled WGS sequence"/>
</dbReference>
<dbReference type="SUPFAM" id="SSF50630">
    <property type="entry name" value="Acid proteases"/>
    <property type="match status" value="1"/>
</dbReference>
<evidence type="ECO:0000256" key="1">
    <source>
        <dbReference type="SAM" id="MobiDB-lite"/>
    </source>
</evidence>
<protein>
    <submittedName>
        <fullName evidence="4">Peptidase A2 domain-containing protein</fullName>
    </submittedName>
</protein>
<dbReference type="Pfam" id="PF13975">
    <property type="entry name" value="gag-asp_proteas"/>
    <property type="match status" value="1"/>
</dbReference>
<gene>
    <name evidence="2" type="ORF">HPBE_LOCUS22932</name>
</gene>
<sequence>MKGQTSRKPRNPNFRHRSASRERQPYWHSSSEKEDSPQHRSGSWRSRRNFRCKNVSTTTQDARTYLNVHINGRPARLQLDTGADITMISRRTWKAIGSPTVERAKVPAKAANGSEMEILGRFEADFLEFLDVSKLSTIDIDDLLLDMEIATSPNPPTFWNSNGASRCPTIAS</sequence>
<accession>A0A3P8GM42</accession>